<dbReference type="FunCoup" id="A8XAV8">
    <property type="interactions" value="6"/>
</dbReference>
<dbReference type="RefSeq" id="XP_002631939.1">
    <property type="nucleotide sequence ID" value="XM_002631893.1"/>
</dbReference>
<dbReference type="Proteomes" id="UP000008549">
    <property type="component" value="Unassembled WGS sequence"/>
</dbReference>
<keyword evidence="3" id="KW-1185">Reference proteome</keyword>
<accession>A8XAV8</accession>
<dbReference type="KEGG" id="cbr:CBG_10183"/>
<dbReference type="PROSITE" id="PS50181">
    <property type="entry name" value="FBOX"/>
    <property type="match status" value="1"/>
</dbReference>
<reference evidence="2 3" key="1">
    <citation type="journal article" date="2003" name="PLoS Biol.">
        <title>The genome sequence of Caenorhabditis briggsae: a platform for comparative genomics.</title>
        <authorList>
            <person name="Stein L.D."/>
            <person name="Bao Z."/>
            <person name="Blasiar D."/>
            <person name="Blumenthal T."/>
            <person name="Brent M.R."/>
            <person name="Chen N."/>
            <person name="Chinwalla A."/>
            <person name="Clarke L."/>
            <person name="Clee C."/>
            <person name="Coghlan A."/>
            <person name="Coulson A."/>
            <person name="D'Eustachio P."/>
            <person name="Fitch D.H."/>
            <person name="Fulton L.A."/>
            <person name="Fulton R.E."/>
            <person name="Griffiths-Jones S."/>
            <person name="Harris T.W."/>
            <person name="Hillier L.W."/>
            <person name="Kamath R."/>
            <person name="Kuwabara P.E."/>
            <person name="Mardis E.R."/>
            <person name="Marra M.A."/>
            <person name="Miner T.L."/>
            <person name="Minx P."/>
            <person name="Mullikin J.C."/>
            <person name="Plumb R.W."/>
            <person name="Rogers J."/>
            <person name="Schein J.E."/>
            <person name="Sohrmann M."/>
            <person name="Spieth J."/>
            <person name="Stajich J.E."/>
            <person name="Wei C."/>
            <person name="Willey D."/>
            <person name="Wilson R.K."/>
            <person name="Durbin R."/>
            <person name="Waterston R.H."/>
        </authorList>
    </citation>
    <scope>NUCLEOTIDE SEQUENCE [LARGE SCALE GENOMIC DNA]</scope>
    <source>
        <strain evidence="2 3">AF16</strain>
    </source>
</reference>
<dbReference type="InParanoid" id="A8XAV8"/>
<dbReference type="WormBase" id="CBG10183">
    <property type="protein sequence ID" value="CBP47642"/>
    <property type="gene ID" value="WBGene00031637"/>
</dbReference>
<dbReference type="GeneID" id="8573938"/>
<dbReference type="PANTHER" id="PTHR22899">
    <property type="entry name" value="CYCLIN-RELATED F-BOX FAMILY"/>
    <property type="match status" value="1"/>
</dbReference>
<gene>
    <name evidence="2 4" type="ORF">CBG10183</name>
    <name evidence="2" type="ORF">CBG_10183</name>
</gene>
<proteinExistence type="predicted"/>
<reference evidence="2 3" key="2">
    <citation type="journal article" date="2011" name="PLoS Genet.">
        <title>Caenorhabditis briggsae recombinant inbred line genotypes reveal inter-strain incompatibility and the evolution of recombination.</title>
        <authorList>
            <person name="Ross J.A."/>
            <person name="Koboldt D.C."/>
            <person name="Staisch J.E."/>
            <person name="Chamberlin H.M."/>
            <person name="Gupta B.P."/>
            <person name="Miller R.D."/>
            <person name="Baird S.E."/>
            <person name="Haag E.S."/>
        </authorList>
    </citation>
    <scope>NUCLEOTIDE SEQUENCE [LARGE SCALE GENOMIC DNA]</scope>
    <source>
        <strain evidence="2 3">AF16</strain>
    </source>
</reference>
<dbReference type="CTD" id="8573938"/>
<organism evidence="2 3">
    <name type="scientific">Caenorhabditis briggsae</name>
    <dbReference type="NCBI Taxonomy" id="6238"/>
    <lineage>
        <taxon>Eukaryota</taxon>
        <taxon>Metazoa</taxon>
        <taxon>Ecdysozoa</taxon>
        <taxon>Nematoda</taxon>
        <taxon>Chromadorea</taxon>
        <taxon>Rhabditida</taxon>
        <taxon>Rhabditina</taxon>
        <taxon>Rhabditomorpha</taxon>
        <taxon>Rhabditoidea</taxon>
        <taxon>Rhabditidae</taxon>
        <taxon>Peloderinae</taxon>
        <taxon>Caenorhabditis</taxon>
    </lineage>
</organism>
<evidence type="ECO:0000313" key="4">
    <source>
        <dbReference type="WormBase" id="CBG10183"/>
    </source>
</evidence>
<dbReference type="InterPro" id="IPR012885">
    <property type="entry name" value="F-box_Sdz-33"/>
</dbReference>
<dbReference type="Pfam" id="PF07735">
    <property type="entry name" value="FBA_2"/>
    <property type="match status" value="1"/>
</dbReference>
<dbReference type="AlphaFoldDB" id="A8XAV8"/>
<dbReference type="EMBL" id="HE600905">
    <property type="protein sequence ID" value="CAP29773.1"/>
    <property type="molecule type" value="Genomic_DNA"/>
</dbReference>
<feature type="domain" description="F-box" evidence="1">
    <location>
        <begin position="5"/>
        <end position="54"/>
    </location>
</feature>
<evidence type="ECO:0000313" key="2">
    <source>
        <dbReference type="EMBL" id="CAP29773.1"/>
    </source>
</evidence>
<protein>
    <submittedName>
        <fullName evidence="2">Protein CBG10183</fullName>
    </submittedName>
</protein>
<evidence type="ECO:0000259" key="1">
    <source>
        <dbReference type="PROSITE" id="PS50181"/>
    </source>
</evidence>
<dbReference type="PANTHER" id="PTHR22899:SF0">
    <property type="entry name" value="F-BOX ASSOCIATED DOMAIN-CONTAINING PROTEIN-RELATED"/>
    <property type="match status" value="1"/>
</dbReference>
<dbReference type="Pfam" id="PF00646">
    <property type="entry name" value="F-box"/>
    <property type="match status" value="1"/>
</dbReference>
<dbReference type="HOGENOM" id="CLU_1134425_0_0_1"/>
<dbReference type="InterPro" id="IPR053222">
    <property type="entry name" value="Zygotic_Embryogenesis-Asso"/>
</dbReference>
<dbReference type="InterPro" id="IPR001810">
    <property type="entry name" value="F-box_dom"/>
</dbReference>
<evidence type="ECO:0000313" key="3">
    <source>
        <dbReference type="Proteomes" id="UP000008549"/>
    </source>
</evidence>
<name>A8XAV8_CAEBR</name>
<sequence>MNGQIFPFLRLPTDLCSEILKTMDYQEIISYSLLSKKALSMIKALQLPISYVQIRMDAQLTRVPLDENISLQHIGTANLKDLQLYYQNDLNLVEICSWNFESCMINIRIDQLSLRDLNRFFKMWVQGSNPKLKELYILCGTQIILIKGLKIEEETEEQGEKKFMIRNVRGIGAEISVLVLKSILTPLSGYVDVGKATVLLSNRKLDFALTYLLFLSNMDGQKFPFRRLSNDICLKVLKTIDLHEM</sequence>